<name>A0ABV0DBJ8_9PSED</name>
<protein>
    <recommendedName>
        <fullName evidence="3">SMI1/KNR4 family protein</fullName>
    </recommendedName>
</protein>
<accession>A0ABV0DBJ8</accession>
<keyword evidence="2" id="KW-1185">Reference proteome</keyword>
<comment type="caution">
    <text evidence="1">The sequence shown here is derived from an EMBL/GenBank/DDBJ whole genome shotgun (WGS) entry which is preliminary data.</text>
</comment>
<evidence type="ECO:0000313" key="1">
    <source>
        <dbReference type="EMBL" id="MEN8638372.1"/>
    </source>
</evidence>
<reference evidence="1 2" key="1">
    <citation type="submission" date="2024-05" db="EMBL/GenBank/DDBJ databases">
        <title>Sequence of Lycoming College course isolates.</title>
        <authorList>
            <person name="Reigle C.A."/>
            <person name="Newman J.D."/>
        </authorList>
    </citation>
    <scope>NUCLEOTIDE SEQUENCE [LARGE SCALE GENOMIC DNA]</scope>
    <source>
        <strain evidence="1 2">CAR-09</strain>
    </source>
</reference>
<dbReference type="Proteomes" id="UP001424532">
    <property type="component" value="Unassembled WGS sequence"/>
</dbReference>
<evidence type="ECO:0008006" key="3">
    <source>
        <dbReference type="Google" id="ProtNLM"/>
    </source>
</evidence>
<organism evidence="1 2">
    <name type="scientific">Pseudomonas sichuanensis</name>
    <dbReference type="NCBI Taxonomy" id="2213015"/>
    <lineage>
        <taxon>Bacteria</taxon>
        <taxon>Pseudomonadati</taxon>
        <taxon>Pseudomonadota</taxon>
        <taxon>Gammaproteobacteria</taxon>
        <taxon>Pseudomonadales</taxon>
        <taxon>Pseudomonadaceae</taxon>
        <taxon>Pseudomonas</taxon>
    </lineage>
</organism>
<gene>
    <name evidence="1" type="ORF">ABFE88_01700</name>
</gene>
<dbReference type="EMBL" id="JBDLYL010000002">
    <property type="protein sequence ID" value="MEN8638372.1"/>
    <property type="molecule type" value="Genomic_DNA"/>
</dbReference>
<dbReference type="RefSeq" id="WP_347148540.1">
    <property type="nucleotide sequence ID" value="NZ_JBDLYL010000002.1"/>
</dbReference>
<proteinExistence type="predicted"/>
<evidence type="ECO:0000313" key="2">
    <source>
        <dbReference type="Proteomes" id="UP001424532"/>
    </source>
</evidence>
<sequence length="130" mass="15400">MNYLQKEIEGELLSNSIEVVRVLGVELDDFLNYVEDVFYVSYSGLDPRYIRETSGCYDADFWKKVVYQPENFVYLMVLDDEWHVWRFQTPKDLQLLLGKTSGFIYWLIDSKKKVLVFCGDSDEVVWSRAE</sequence>